<dbReference type="InterPro" id="IPR036291">
    <property type="entry name" value="NAD(P)-bd_dom_sf"/>
</dbReference>
<dbReference type="Pfam" id="PF13460">
    <property type="entry name" value="NAD_binding_10"/>
    <property type="match status" value="1"/>
</dbReference>
<dbReference type="eggNOG" id="COG0702">
    <property type="taxonomic scope" value="Bacteria"/>
</dbReference>
<sequence>MISQMGRKFLMMRYAITGATGKLGHGILTELMTLVAAKDIIAIVRNVEKAQTILPAGIEIRQGDYTQASAMTTALTDVDRLLFVSSQPGGAVSREQQHLNVVQAAKNAGIQWIGYTSFPDANHATTPLALDHQATEAAILAAGLPHSFLRNNWYLENELGLINAGLQGRPFVYAGGDGQVGWTLEADYAKAAAHVLATAQPKDVYEFSGEGHTYAELAAVVAELSPKTFTVEALDLATYQQQLTAQGLDEQTVAIMGMLQKLIRDNQLANTTDDLATVLGRPAPSLKTLVQTVIKEQA</sequence>
<dbReference type="PANTHER" id="PTHR47129:SF1">
    <property type="entry name" value="NMRA-LIKE DOMAIN-CONTAINING PROTEIN"/>
    <property type="match status" value="1"/>
</dbReference>
<dbReference type="STRING" id="1423747.FC69_GL000877"/>
<proteinExistence type="predicted"/>
<dbReference type="PATRIC" id="fig|1423747.3.peg.896"/>
<evidence type="ECO:0000313" key="2">
    <source>
        <dbReference type="EMBL" id="KRL61299.1"/>
    </source>
</evidence>
<dbReference type="Gene3D" id="3.90.25.10">
    <property type="entry name" value="UDP-galactose 4-epimerase, domain 1"/>
    <property type="match status" value="1"/>
</dbReference>
<dbReference type="AlphaFoldDB" id="A0A0R1S4X8"/>
<comment type="caution">
    <text evidence="2">The sequence shown here is derived from an EMBL/GenBank/DDBJ whole genome shotgun (WGS) entry which is preliminary data.</text>
</comment>
<dbReference type="EMBL" id="AZEX01000023">
    <property type="protein sequence ID" value="KRL61299.1"/>
    <property type="molecule type" value="Genomic_DNA"/>
</dbReference>
<protein>
    <recommendedName>
        <fullName evidence="1">NAD(P)-binding domain-containing protein</fullName>
    </recommendedName>
</protein>
<name>A0A0R1S4X8_9LACO</name>
<feature type="domain" description="NAD(P)-binding" evidence="1">
    <location>
        <begin position="18"/>
        <end position="171"/>
    </location>
</feature>
<dbReference type="Gene3D" id="3.40.50.720">
    <property type="entry name" value="NAD(P)-binding Rossmann-like Domain"/>
    <property type="match status" value="1"/>
</dbReference>
<dbReference type="InterPro" id="IPR016040">
    <property type="entry name" value="NAD(P)-bd_dom"/>
</dbReference>
<dbReference type="PANTHER" id="PTHR47129">
    <property type="entry name" value="QUINONE OXIDOREDUCTASE 2"/>
    <property type="match status" value="1"/>
</dbReference>
<accession>A0A0R1S4X8</accession>
<organism evidence="2 3">
    <name type="scientific">Latilactobacillus fuchuensis DSM 14340 = JCM 11249</name>
    <dbReference type="NCBI Taxonomy" id="1423747"/>
    <lineage>
        <taxon>Bacteria</taxon>
        <taxon>Bacillati</taxon>
        <taxon>Bacillota</taxon>
        <taxon>Bacilli</taxon>
        <taxon>Lactobacillales</taxon>
        <taxon>Lactobacillaceae</taxon>
        <taxon>Latilactobacillus</taxon>
    </lineage>
</organism>
<evidence type="ECO:0000313" key="3">
    <source>
        <dbReference type="Proteomes" id="UP000051264"/>
    </source>
</evidence>
<gene>
    <name evidence="2" type="ORF">FC69_GL000877</name>
</gene>
<dbReference type="SUPFAM" id="SSF51735">
    <property type="entry name" value="NAD(P)-binding Rossmann-fold domains"/>
    <property type="match status" value="1"/>
</dbReference>
<dbReference type="Proteomes" id="UP000051264">
    <property type="component" value="Unassembled WGS sequence"/>
</dbReference>
<dbReference type="InterPro" id="IPR052718">
    <property type="entry name" value="NmrA-type_oxidoreductase"/>
</dbReference>
<reference evidence="2 3" key="1">
    <citation type="journal article" date="2015" name="Genome Announc.">
        <title>Expanding the biotechnology potential of lactobacilli through comparative genomics of 213 strains and associated genera.</title>
        <authorList>
            <person name="Sun Z."/>
            <person name="Harris H.M."/>
            <person name="McCann A."/>
            <person name="Guo C."/>
            <person name="Argimon S."/>
            <person name="Zhang W."/>
            <person name="Yang X."/>
            <person name="Jeffery I.B."/>
            <person name="Cooney J.C."/>
            <person name="Kagawa T.F."/>
            <person name="Liu W."/>
            <person name="Song Y."/>
            <person name="Salvetti E."/>
            <person name="Wrobel A."/>
            <person name="Rasinkangas P."/>
            <person name="Parkhill J."/>
            <person name="Rea M.C."/>
            <person name="O'Sullivan O."/>
            <person name="Ritari J."/>
            <person name="Douillard F.P."/>
            <person name="Paul Ross R."/>
            <person name="Yang R."/>
            <person name="Briner A.E."/>
            <person name="Felis G.E."/>
            <person name="de Vos W.M."/>
            <person name="Barrangou R."/>
            <person name="Klaenhammer T.R."/>
            <person name="Caufield P.W."/>
            <person name="Cui Y."/>
            <person name="Zhang H."/>
            <person name="O'Toole P.W."/>
        </authorList>
    </citation>
    <scope>NUCLEOTIDE SEQUENCE [LARGE SCALE GENOMIC DNA]</scope>
    <source>
        <strain evidence="2 3">DSM 14340</strain>
    </source>
</reference>
<evidence type="ECO:0000259" key="1">
    <source>
        <dbReference type="Pfam" id="PF13460"/>
    </source>
</evidence>